<protein>
    <submittedName>
        <fullName evidence="9">Lycopene cyclase domain-containing protein</fullName>
    </submittedName>
</protein>
<evidence type="ECO:0000256" key="7">
    <source>
        <dbReference type="ARBA" id="ARBA00023235"/>
    </source>
</evidence>
<dbReference type="GO" id="GO:0016117">
    <property type="term" value="P:carotenoid biosynthetic process"/>
    <property type="evidence" value="ECO:0007669"/>
    <property type="project" value="UniProtKB-KW"/>
</dbReference>
<evidence type="ECO:0000256" key="3">
    <source>
        <dbReference type="ARBA" id="ARBA00022692"/>
    </source>
</evidence>
<sequence>MSVLYLLALLVALGGMTVLDWHFHLFFWRSPLRATLVLGIGVLFFLVWDLAGIGLGIFYRGETTLMTGVQLAPELPLEEFFFLTFLCYLTMNLMQAIRLVLARRAVQ</sequence>
<reference evidence="9 10" key="1">
    <citation type="submission" date="2019-03" db="EMBL/GenBank/DDBJ databases">
        <title>Genomics of glacier-inhabiting Cryobacterium strains.</title>
        <authorList>
            <person name="Liu Q."/>
            <person name="Xin Y.-H."/>
        </authorList>
    </citation>
    <scope>NUCLEOTIDE SEQUENCE [LARGE SCALE GENOMIC DNA]</scope>
    <source>
        <strain evidence="9 10">Sr39</strain>
    </source>
</reference>
<evidence type="ECO:0000256" key="2">
    <source>
        <dbReference type="ARBA" id="ARBA00004829"/>
    </source>
</evidence>
<evidence type="ECO:0000313" key="9">
    <source>
        <dbReference type="EMBL" id="TFD60237.1"/>
    </source>
</evidence>
<comment type="pathway">
    <text evidence="2">Carotenoid biosynthesis.</text>
</comment>
<dbReference type="NCBIfam" id="TIGR03462">
    <property type="entry name" value="CarR_dom_SF"/>
    <property type="match status" value="1"/>
</dbReference>
<dbReference type="GO" id="GO:0016872">
    <property type="term" value="F:intramolecular lyase activity"/>
    <property type="evidence" value="ECO:0007669"/>
    <property type="project" value="InterPro"/>
</dbReference>
<keyword evidence="4" id="KW-0125">Carotenoid biosynthesis</keyword>
<gene>
    <name evidence="9" type="ORF">E3T39_08380</name>
</gene>
<dbReference type="GO" id="GO:0016020">
    <property type="term" value="C:membrane"/>
    <property type="evidence" value="ECO:0007669"/>
    <property type="project" value="UniProtKB-SubCell"/>
</dbReference>
<evidence type="ECO:0000256" key="1">
    <source>
        <dbReference type="ARBA" id="ARBA00004141"/>
    </source>
</evidence>
<dbReference type="RefSeq" id="WP_134514333.1">
    <property type="nucleotide sequence ID" value="NZ_SOHJ01000008.1"/>
</dbReference>
<feature type="transmembrane region" description="Helical" evidence="8">
    <location>
        <begin position="80"/>
        <end position="101"/>
    </location>
</feature>
<accession>A0A4V3ISM1</accession>
<name>A0A4V3ISM1_9MICO</name>
<dbReference type="AlphaFoldDB" id="A0A4V3ISM1"/>
<keyword evidence="6 8" id="KW-0472">Membrane</keyword>
<evidence type="ECO:0000256" key="5">
    <source>
        <dbReference type="ARBA" id="ARBA00022989"/>
    </source>
</evidence>
<dbReference type="GO" id="GO:0045436">
    <property type="term" value="F:lycopene beta cyclase activity"/>
    <property type="evidence" value="ECO:0007669"/>
    <property type="project" value="UniProtKB-ARBA"/>
</dbReference>
<keyword evidence="7" id="KW-0413">Isomerase</keyword>
<proteinExistence type="predicted"/>
<keyword evidence="5 8" id="KW-1133">Transmembrane helix</keyword>
<evidence type="ECO:0000313" key="10">
    <source>
        <dbReference type="Proteomes" id="UP000298170"/>
    </source>
</evidence>
<evidence type="ECO:0000256" key="8">
    <source>
        <dbReference type="SAM" id="Phobius"/>
    </source>
</evidence>
<comment type="caution">
    <text evidence="9">The sequence shown here is derived from an EMBL/GenBank/DDBJ whole genome shotgun (WGS) entry which is preliminary data.</text>
</comment>
<comment type="subcellular location">
    <subcellularLocation>
        <location evidence="1">Membrane</location>
        <topology evidence="1">Multi-pass membrane protein</topology>
    </subcellularLocation>
</comment>
<dbReference type="Proteomes" id="UP000298170">
    <property type="component" value="Unassembled WGS sequence"/>
</dbReference>
<feature type="transmembrane region" description="Helical" evidence="8">
    <location>
        <begin position="35"/>
        <end position="60"/>
    </location>
</feature>
<evidence type="ECO:0000256" key="6">
    <source>
        <dbReference type="ARBA" id="ARBA00023136"/>
    </source>
</evidence>
<evidence type="ECO:0000256" key="4">
    <source>
        <dbReference type="ARBA" id="ARBA00022746"/>
    </source>
</evidence>
<dbReference type="InterPro" id="IPR017825">
    <property type="entry name" value="Lycopene_cyclase_dom"/>
</dbReference>
<keyword evidence="10" id="KW-1185">Reference proteome</keyword>
<organism evidence="9 10">
    <name type="scientific">Cryobacterium suzukii</name>
    <dbReference type="NCBI Taxonomy" id="1259198"/>
    <lineage>
        <taxon>Bacteria</taxon>
        <taxon>Bacillati</taxon>
        <taxon>Actinomycetota</taxon>
        <taxon>Actinomycetes</taxon>
        <taxon>Micrococcales</taxon>
        <taxon>Microbacteriaceae</taxon>
        <taxon>Cryobacterium</taxon>
    </lineage>
</organism>
<dbReference type="EMBL" id="SOHJ01000008">
    <property type="protein sequence ID" value="TFD60237.1"/>
    <property type="molecule type" value="Genomic_DNA"/>
</dbReference>
<feature type="transmembrane region" description="Helical" evidence="8">
    <location>
        <begin position="6"/>
        <end position="28"/>
    </location>
</feature>
<keyword evidence="3 8" id="KW-0812">Transmembrane</keyword>